<dbReference type="EMBL" id="JAWXXT010000001">
    <property type="protein sequence ID" value="MDX5978636.1"/>
    <property type="molecule type" value="Genomic_DNA"/>
</dbReference>
<gene>
    <name evidence="1" type="ORF">SIL78_13820</name>
</gene>
<comment type="caution">
    <text evidence="1">The sequence shown here is derived from an EMBL/GenBank/DDBJ whole genome shotgun (WGS) entry which is preliminary data.</text>
</comment>
<evidence type="ECO:0000313" key="2">
    <source>
        <dbReference type="Proteomes" id="UP001276761"/>
    </source>
</evidence>
<evidence type="ECO:0000313" key="1">
    <source>
        <dbReference type="EMBL" id="MDX5978636.1"/>
    </source>
</evidence>
<dbReference type="RefSeq" id="WP_198348607.1">
    <property type="nucleotide sequence ID" value="NZ_JABASV010000001.1"/>
</dbReference>
<name>A0AAJ2RVX4_9GAMM</name>
<reference evidence="1" key="1">
    <citation type="submission" date="2023-11" db="EMBL/GenBank/DDBJ databases">
        <title>MicrobeMod: A computational toolkit for identifying prokaryotic methylation and restriction-modification with nanopore sequencing.</title>
        <authorList>
            <person name="Crits-Christoph A."/>
            <person name="Kang S.C."/>
            <person name="Lee H."/>
            <person name="Ostrov N."/>
        </authorList>
    </citation>
    <scope>NUCLEOTIDE SEQUENCE</scope>
    <source>
        <strain evidence="1">ATCC BAA-953</strain>
    </source>
</reference>
<sequence length="153" mass="17246">MSLIISAFALLISLGSFWVSFDSARLARRTAAAEKRTHVRTILSGVLFEVRELHQVVTMAINYEGEEYRFPDGLDKIEQELARYAAVIPGRLKWLSDDSPDDPVKLEEYRSHALELESRMTKVRPMIQELKVEVIPGKSSNKSLNSSPQNGAN</sequence>
<dbReference type="GeneID" id="303166594"/>
<dbReference type="AlphaFoldDB" id="A0AAJ2RVX4"/>
<proteinExistence type="predicted"/>
<dbReference type="Proteomes" id="UP001276761">
    <property type="component" value="Unassembled WGS sequence"/>
</dbReference>
<organism evidence="1 2">
    <name type="scientific">Vreelandella alkaliphila</name>
    <dbReference type="NCBI Taxonomy" id="272774"/>
    <lineage>
        <taxon>Bacteria</taxon>
        <taxon>Pseudomonadati</taxon>
        <taxon>Pseudomonadota</taxon>
        <taxon>Gammaproteobacteria</taxon>
        <taxon>Oceanospirillales</taxon>
        <taxon>Halomonadaceae</taxon>
        <taxon>Vreelandella</taxon>
    </lineage>
</organism>
<protein>
    <submittedName>
        <fullName evidence="1">Uncharacterized protein</fullName>
    </submittedName>
</protein>
<accession>A0AAJ2RVX4</accession>